<sequence>MHHRTLLIAAALLALPAALQAAEAYSVTVAFDAQFDAQGRIAQLQPHEEAMAPSGFWSAVKQRVVPLRISPPRDASNQPGRLSTGLYVTLQVTPDAQGGRLQITGMDVRPLVLKRAYAAYPEELVKSAGWVGAVDAQCLVGADGRCSEVRVRALPGMPPSLLRWASDTMALWEFKPPRIDDRPLAATVRESFDLATPDIAPVNFLQRGSGNANFRW</sequence>
<feature type="signal peptide" evidence="1">
    <location>
        <begin position="1"/>
        <end position="21"/>
    </location>
</feature>
<dbReference type="RefSeq" id="WP_310329343.1">
    <property type="nucleotide sequence ID" value="NZ_JAVDXV010000005.1"/>
</dbReference>
<evidence type="ECO:0000256" key="1">
    <source>
        <dbReference type="SAM" id="SignalP"/>
    </source>
</evidence>
<name>A0ABU2A979_9BURK</name>
<organism evidence="2 3">
    <name type="scientific">Roseateles asaccharophilus</name>
    <dbReference type="NCBI Taxonomy" id="582607"/>
    <lineage>
        <taxon>Bacteria</taxon>
        <taxon>Pseudomonadati</taxon>
        <taxon>Pseudomonadota</taxon>
        <taxon>Betaproteobacteria</taxon>
        <taxon>Burkholderiales</taxon>
        <taxon>Sphaerotilaceae</taxon>
        <taxon>Roseateles</taxon>
    </lineage>
</organism>
<dbReference type="SUPFAM" id="SSF74653">
    <property type="entry name" value="TolA/TonB C-terminal domain"/>
    <property type="match status" value="1"/>
</dbReference>
<dbReference type="Proteomes" id="UP001180825">
    <property type="component" value="Unassembled WGS sequence"/>
</dbReference>
<evidence type="ECO:0000313" key="2">
    <source>
        <dbReference type="EMBL" id="MDR7333560.1"/>
    </source>
</evidence>
<accession>A0ABU2A979</accession>
<feature type="chain" id="PRO_5046550338" description="TonB C-terminal domain-containing protein" evidence="1">
    <location>
        <begin position="22"/>
        <end position="216"/>
    </location>
</feature>
<proteinExistence type="predicted"/>
<dbReference type="Gene3D" id="3.30.1150.10">
    <property type="match status" value="1"/>
</dbReference>
<comment type="caution">
    <text evidence="2">The sequence shown here is derived from an EMBL/GenBank/DDBJ whole genome shotgun (WGS) entry which is preliminary data.</text>
</comment>
<protein>
    <recommendedName>
        <fullName evidence="4">TonB C-terminal domain-containing protein</fullName>
    </recommendedName>
</protein>
<evidence type="ECO:0008006" key="4">
    <source>
        <dbReference type="Google" id="ProtNLM"/>
    </source>
</evidence>
<keyword evidence="3" id="KW-1185">Reference proteome</keyword>
<evidence type="ECO:0000313" key="3">
    <source>
        <dbReference type="Proteomes" id="UP001180825"/>
    </source>
</evidence>
<dbReference type="EMBL" id="JAVDXV010000005">
    <property type="protein sequence ID" value="MDR7333560.1"/>
    <property type="molecule type" value="Genomic_DNA"/>
</dbReference>
<reference evidence="2 3" key="1">
    <citation type="submission" date="2023-07" db="EMBL/GenBank/DDBJ databases">
        <title>Sorghum-associated microbial communities from plants grown in Nebraska, USA.</title>
        <authorList>
            <person name="Schachtman D."/>
        </authorList>
    </citation>
    <scope>NUCLEOTIDE SEQUENCE [LARGE SCALE GENOMIC DNA]</scope>
    <source>
        <strain evidence="2 3">BE316</strain>
    </source>
</reference>
<keyword evidence="1" id="KW-0732">Signal</keyword>
<gene>
    <name evidence="2" type="ORF">J2X21_002702</name>
</gene>